<evidence type="ECO:0000256" key="4">
    <source>
        <dbReference type="ARBA" id="ARBA00022691"/>
    </source>
</evidence>
<protein>
    <recommendedName>
        <fullName evidence="1">type I protein arginine methyltransferase</fullName>
        <ecNumber evidence="1">2.1.1.319</ecNumber>
    </recommendedName>
</protein>
<dbReference type="Pfam" id="PF22528">
    <property type="entry name" value="PRMT_C"/>
    <property type="match status" value="1"/>
</dbReference>
<accession>A0A6B2L7G5</accession>
<dbReference type="GO" id="GO:0005634">
    <property type="term" value="C:nucleus"/>
    <property type="evidence" value="ECO:0007669"/>
    <property type="project" value="TreeGrafter"/>
</dbReference>
<dbReference type="EC" id="2.1.1.319" evidence="1"/>
<dbReference type="PANTHER" id="PTHR11006:SF68">
    <property type="entry name" value="PROTEIN ARGININE N-METHYLTRANSFERASE PRMT10"/>
    <property type="match status" value="1"/>
</dbReference>
<dbReference type="FunFam" id="3.40.50.150:FF:000003">
    <property type="entry name" value="Blast:Protein arginine N-methyltransferase 1"/>
    <property type="match status" value="1"/>
</dbReference>
<dbReference type="EMBL" id="GIBP01003799">
    <property type="protein sequence ID" value="NDV32768.1"/>
    <property type="molecule type" value="Transcribed_RNA"/>
</dbReference>
<feature type="domain" description="Protein arginine N-methyltransferase" evidence="8">
    <location>
        <begin position="130"/>
        <end position="337"/>
    </location>
</feature>
<dbReference type="Gene3D" id="2.70.160.11">
    <property type="entry name" value="Hnrnp arginine n-methyltransferase1"/>
    <property type="match status" value="1"/>
</dbReference>
<comment type="catalytic activity">
    <reaction evidence="5">
        <text>L-arginyl-[protein] + S-adenosyl-L-methionine = N(omega)-methyl-L-arginyl-[protein] + S-adenosyl-L-homocysteine + H(+)</text>
        <dbReference type="Rhea" id="RHEA:48100"/>
        <dbReference type="Rhea" id="RHEA-COMP:10532"/>
        <dbReference type="Rhea" id="RHEA-COMP:11990"/>
        <dbReference type="ChEBI" id="CHEBI:15378"/>
        <dbReference type="ChEBI" id="CHEBI:29965"/>
        <dbReference type="ChEBI" id="CHEBI:57856"/>
        <dbReference type="ChEBI" id="CHEBI:59789"/>
        <dbReference type="ChEBI" id="CHEBI:65280"/>
    </reaction>
    <physiologicalReaction direction="left-to-right" evidence="5">
        <dbReference type="Rhea" id="RHEA:48101"/>
    </physiologicalReaction>
</comment>
<organism evidence="9">
    <name type="scientific">Arcella intermedia</name>
    <dbReference type="NCBI Taxonomy" id="1963864"/>
    <lineage>
        <taxon>Eukaryota</taxon>
        <taxon>Amoebozoa</taxon>
        <taxon>Tubulinea</taxon>
        <taxon>Elardia</taxon>
        <taxon>Arcellinida</taxon>
        <taxon>Sphaerothecina</taxon>
        <taxon>Arcellidae</taxon>
        <taxon>Arcella</taxon>
    </lineage>
</organism>
<dbReference type="CDD" id="cd02440">
    <property type="entry name" value="AdoMet_MTases"/>
    <property type="match status" value="1"/>
</dbReference>
<dbReference type="SUPFAM" id="SSF53335">
    <property type="entry name" value="S-adenosyl-L-methionine-dependent methyltransferases"/>
    <property type="match status" value="1"/>
</dbReference>
<evidence type="ECO:0000313" key="9">
    <source>
        <dbReference type="EMBL" id="NDV32768.1"/>
    </source>
</evidence>
<sequence>MLSDEVRMQAYYDSVFKNASAFAGKVVLDVGTGTGILAIWAAQAGAKKVYAVEATDMAQKAQKLVNANKVQDKVVVLQGKIEDVSLPEQVDIIISEWMGLFLLRESMLDSVLFARDKWMRPGGSLWPSHARMYVAAVQRGQEGRNKQQDYKNAMQDWARFAPNTQHKYGVDMSCLESDFEKEHADYYLASSVWCELSPADLLSQPVLIKEINCNTCTLDDFKTVKSQFTSKIVNHRRNPPKKSPQGQPQQGGGESKLTGFAGWFEVDFMGSKQTPAPAKVTLSTAPHIGYTHWGQQCFFLHPPVDLHDADTVEGTINIVRRKDNQRLMNVEIAHALKKNGVKLKAPGSEQNNLYHME</sequence>
<dbReference type="GO" id="GO:0042054">
    <property type="term" value="F:histone methyltransferase activity"/>
    <property type="evidence" value="ECO:0007669"/>
    <property type="project" value="TreeGrafter"/>
</dbReference>
<keyword evidence="4 6" id="KW-0949">S-adenosyl-L-methionine</keyword>
<dbReference type="GO" id="GO:0032259">
    <property type="term" value="P:methylation"/>
    <property type="evidence" value="ECO:0007669"/>
    <property type="project" value="UniProtKB-KW"/>
</dbReference>
<dbReference type="InterPro" id="IPR025799">
    <property type="entry name" value="Arg_MeTrfase"/>
</dbReference>
<evidence type="ECO:0000259" key="8">
    <source>
        <dbReference type="Pfam" id="PF22528"/>
    </source>
</evidence>
<evidence type="ECO:0000256" key="5">
    <source>
        <dbReference type="ARBA" id="ARBA00049303"/>
    </source>
</evidence>
<evidence type="ECO:0000256" key="3">
    <source>
        <dbReference type="ARBA" id="ARBA00022679"/>
    </source>
</evidence>
<dbReference type="Pfam" id="PF06325">
    <property type="entry name" value="PrmA"/>
    <property type="match status" value="1"/>
</dbReference>
<dbReference type="PANTHER" id="PTHR11006">
    <property type="entry name" value="PROTEIN ARGININE N-METHYLTRANSFERASE"/>
    <property type="match status" value="1"/>
</dbReference>
<name>A0A6B2L7G5_9EUKA</name>
<keyword evidence="3 6" id="KW-0808">Transferase</keyword>
<keyword evidence="2 6" id="KW-0489">Methyltransferase</keyword>
<proteinExistence type="predicted"/>
<feature type="region of interest" description="Disordered" evidence="7">
    <location>
        <begin position="231"/>
        <end position="254"/>
    </location>
</feature>
<dbReference type="AlphaFoldDB" id="A0A6B2L7G5"/>
<reference evidence="9" key="1">
    <citation type="journal article" date="2020" name="J. Eukaryot. Microbiol.">
        <title>De novo Sequencing, Assembly and Annotation of the Transcriptome for the Free-Living Testate Amoeba Arcella intermedia.</title>
        <authorList>
            <person name="Ribeiro G.M."/>
            <person name="Porfirio-Sousa A.L."/>
            <person name="Maurer-Alcala X.X."/>
            <person name="Katz L.A."/>
            <person name="Lahr D.J.G."/>
        </authorList>
    </citation>
    <scope>NUCLEOTIDE SEQUENCE</scope>
</reference>
<dbReference type="InterPro" id="IPR029063">
    <property type="entry name" value="SAM-dependent_MTases_sf"/>
</dbReference>
<evidence type="ECO:0000256" key="6">
    <source>
        <dbReference type="PROSITE-ProRule" id="PRU01015"/>
    </source>
</evidence>
<dbReference type="PROSITE" id="PS51678">
    <property type="entry name" value="SAM_MT_PRMT"/>
    <property type="match status" value="1"/>
</dbReference>
<evidence type="ECO:0000256" key="1">
    <source>
        <dbReference type="ARBA" id="ARBA00011925"/>
    </source>
</evidence>
<dbReference type="Gene3D" id="3.40.50.150">
    <property type="entry name" value="Vaccinia Virus protein VP39"/>
    <property type="match status" value="1"/>
</dbReference>
<dbReference type="InterPro" id="IPR055135">
    <property type="entry name" value="PRMT_dom"/>
</dbReference>
<dbReference type="GO" id="GO:0035242">
    <property type="term" value="F:protein-arginine omega-N asymmetric methyltransferase activity"/>
    <property type="evidence" value="ECO:0007669"/>
    <property type="project" value="UniProtKB-EC"/>
</dbReference>
<evidence type="ECO:0000256" key="7">
    <source>
        <dbReference type="SAM" id="MobiDB-lite"/>
    </source>
</evidence>
<evidence type="ECO:0000256" key="2">
    <source>
        <dbReference type="ARBA" id="ARBA00022603"/>
    </source>
</evidence>